<accession>A0AAV0ZQD8</accession>
<evidence type="ECO:0000313" key="3">
    <source>
        <dbReference type="Proteomes" id="UP001157006"/>
    </source>
</evidence>
<evidence type="ECO:0008006" key="4">
    <source>
        <dbReference type="Google" id="ProtNLM"/>
    </source>
</evidence>
<dbReference type="AlphaFoldDB" id="A0AAV0ZQD8"/>
<keyword evidence="1" id="KW-0812">Transmembrane</keyword>
<keyword evidence="3" id="KW-1185">Reference proteome</keyword>
<gene>
    <name evidence="2" type="ORF">VFH_II207880</name>
</gene>
<reference evidence="2 3" key="1">
    <citation type="submission" date="2023-01" db="EMBL/GenBank/DDBJ databases">
        <authorList>
            <person name="Kreplak J."/>
        </authorList>
    </citation>
    <scope>NUCLEOTIDE SEQUENCE [LARGE SCALE GENOMIC DNA]</scope>
</reference>
<keyword evidence="1" id="KW-0472">Membrane</keyword>
<organism evidence="2 3">
    <name type="scientific">Vicia faba</name>
    <name type="common">Broad bean</name>
    <name type="synonym">Faba vulgaris</name>
    <dbReference type="NCBI Taxonomy" id="3906"/>
    <lineage>
        <taxon>Eukaryota</taxon>
        <taxon>Viridiplantae</taxon>
        <taxon>Streptophyta</taxon>
        <taxon>Embryophyta</taxon>
        <taxon>Tracheophyta</taxon>
        <taxon>Spermatophyta</taxon>
        <taxon>Magnoliopsida</taxon>
        <taxon>eudicotyledons</taxon>
        <taxon>Gunneridae</taxon>
        <taxon>Pentapetalae</taxon>
        <taxon>rosids</taxon>
        <taxon>fabids</taxon>
        <taxon>Fabales</taxon>
        <taxon>Fabaceae</taxon>
        <taxon>Papilionoideae</taxon>
        <taxon>50 kb inversion clade</taxon>
        <taxon>NPAAA clade</taxon>
        <taxon>Hologalegina</taxon>
        <taxon>IRL clade</taxon>
        <taxon>Fabeae</taxon>
        <taxon>Vicia</taxon>
    </lineage>
</organism>
<dbReference type="EMBL" id="OX451737">
    <property type="protein sequence ID" value="CAI8600136.1"/>
    <property type="molecule type" value="Genomic_DNA"/>
</dbReference>
<sequence length="141" mass="16432">MAGSSKNSMSFNARFTPKYGHGLSMKVFVSKSTINLGRKYWKYKFWGKEEDCQLFYWDDEYFCASDRKGILEDDDGCNRCDVMIEYLRKSGSDFGREFGSNMCSKEMEDMNNKLDNTRKKFAFVIVVLICSWVYFVLVLAA</sequence>
<feature type="transmembrane region" description="Helical" evidence="1">
    <location>
        <begin position="121"/>
        <end position="140"/>
    </location>
</feature>
<protein>
    <recommendedName>
        <fullName evidence="4">Transmembrane protein</fullName>
    </recommendedName>
</protein>
<evidence type="ECO:0000313" key="2">
    <source>
        <dbReference type="EMBL" id="CAI8600136.1"/>
    </source>
</evidence>
<keyword evidence="1" id="KW-1133">Transmembrane helix</keyword>
<dbReference type="Proteomes" id="UP001157006">
    <property type="component" value="Chromosome 2"/>
</dbReference>
<proteinExistence type="predicted"/>
<evidence type="ECO:0000256" key="1">
    <source>
        <dbReference type="SAM" id="Phobius"/>
    </source>
</evidence>
<name>A0AAV0ZQD8_VICFA</name>